<dbReference type="AlphaFoldDB" id="A0AAV4HMK9"/>
<dbReference type="Proteomes" id="UP000762676">
    <property type="component" value="Unassembled WGS sequence"/>
</dbReference>
<proteinExistence type="predicted"/>
<reference evidence="1 2" key="1">
    <citation type="journal article" date="2021" name="Elife">
        <title>Chloroplast acquisition without the gene transfer in kleptoplastic sea slugs, Plakobranchus ocellatus.</title>
        <authorList>
            <person name="Maeda T."/>
            <person name="Takahashi S."/>
            <person name="Yoshida T."/>
            <person name="Shimamura S."/>
            <person name="Takaki Y."/>
            <person name="Nagai Y."/>
            <person name="Toyoda A."/>
            <person name="Suzuki Y."/>
            <person name="Arimoto A."/>
            <person name="Ishii H."/>
            <person name="Satoh N."/>
            <person name="Nishiyama T."/>
            <person name="Hasebe M."/>
            <person name="Maruyama T."/>
            <person name="Minagawa J."/>
            <person name="Obokata J."/>
            <person name="Shigenobu S."/>
        </authorList>
    </citation>
    <scope>NUCLEOTIDE SEQUENCE [LARGE SCALE GENOMIC DNA]</scope>
</reference>
<comment type="caution">
    <text evidence="1">The sequence shown here is derived from an EMBL/GenBank/DDBJ whole genome shotgun (WGS) entry which is preliminary data.</text>
</comment>
<accession>A0AAV4HMK9</accession>
<evidence type="ECO:0000313" key="2">
    <source>
        <dbReference type="Proteomes" id="UP000762676"/>
    </source>
</evidence>
<dbReference type="EMBL" id="BMAT01002124">
    <property type="protein sequence ID" value="GFR99372.1"/>
    <property type="molecule type" value="Genomic_DNA"/>
</dbReference>
<gene>
    <name evidence="1" type="ORF">ElyMa_001042400</name>
</gene>
<keyword evidence="2" id="KW-1185">Reference proteome</keyword>
<evidence type="ECO:0000313" key="1">
    <source>
        <dbReference type="EMBL" id="GFR99372.1"/>
    </source>
</evidence>
<organism evidence="1 2">
    <name type="scientific">Elysia marginata</name>
    <dbReference type="NCBI Taxonomy" id="1093978"/>
    <lineage>
        <taxon>Eukaryota</taxon>
        <taxon>Metazoa</taxon>
        <taxon>Spiralia</taxon>
        <taxon>Lophotrochozoa</taxon>
        <taxon>Mollusca</taxon>
        <taxon>Gastropoda</taxon>
        <taxon>Heterobranchia</taxon>
        <taxon>Euthyneura</taxon>
        <taxon>Panpulmonata</taxon>
        <taxon>Sacoglossa</taxon>
        <taxon>Placobranchoidea</taxon>
        <taxon>Plakobranchidae</taxon>
        <taxon>Elysia</taxon>
    </lineage>
</organism>
<name>A0AAV4HMK9_9GAST</name>
<protein>
    <submittedName>
        <fullName evidence="1">Uncharacterized protein</fullName>
    </submittedName>
</protein>
<sequence>MGVQETAHGSQGGDNWSRITLTSGGYGGGYGGPMMNYVRCPPGPTSSDSCKDQKLFEALYCPDGRPRYPWVPPRNPWDSSIPDSVKDTAQDILVMKQSWGILKMGTTETTLSSWVKSTPSRAPKDEKFSITSTLNVDFHQYTCLATYLRTFLPTN</sequence>